<dbReference type="AlphaFoldDB" id="A0A1E7L3X7"/>
<reference evidence="1 2" key="1">
    <citation type="journal article" date="2016" name="Front. Microbiol.">
        <title>Comparative Genomics Analysis of Streptomyces Species Reveals Their Adaptation to the Marine Environment and Their Diversity at the Genomic Level.</title>
        <authorList>
            <person name="Tian X."/>
            <person name="Zhang Z."/>
            <person name="Yang T."/>
            <person name="Chen M."/>
            <person name="Li J."/>
            <person name="Chen F."/>
            <person name="Yang J."/>
            <person name="Li W."/>
            <person name="Zhang B."/>
            <person name="Zhang Z."/>
            <person name="Wu J."/>
            <person name="Zhang C."/>
            <person name="Long L."/>
            <person name="Xiao J."/>
        </authorList>
    </citation>
    <scope>NUCLEOTIDE SEQUENCE [LARGE SCALE GENOMIC DNA]</scope>
    <source>
        <strain evidence="1 2">SCSIO 10429</strain>
    </source>
</reference>
<sequence length="96" mass="10700">MLHQIYAKSLAARLAALTDDAHSDQHSDRVRIRENPDRIRVEVDIPTDLSASATLRIHAVLADGHEWGHHGDPDGSSHAWLELRFDIPLPPGQRDA</sequence>
<evidence type="ECO:0000313" key="2">
    <source>
        <dbReference type="Proteomes" id="UP000176005"/>
    </source>
</evidence>
<keyword evidence="2" id="KW-1185">Reference proteome</keyword>
<evidence type="ECO:0000313" key="1">
    <source>
        <dbReference type="EMBL" id="OEV10916.1"/>
    </source>
</evidence>
<comment type="caution">
    <text evidence="1">The sequence shown here is derived from an EMBL/GenBank/DDBJ whole genome shotgun (WGS) entry which is preliminary data.</text>
</comment>
<protein>
    <submittedName>
        <fullName evidence="1">Uncharacterized protein</fullName>
    </submittedName>
</protein>
<proteinExistence type="predicted"/>
<organism evidence="1 2">
    <name type="scientific">Streptomyces nanshensis</name>
    <dbReference type="NCBI Taxonomy" id="518642"/>
    <lineage>
        <taxon>Bacteria</taxon>
        <taxon>Bacillati</taxon>
        <taxon>Actinomycetota</taxon>
        <taxon>Actinomycetes</taxon>
        <taxon>Kitasatosporales</taxon>
        <taxon>Streptomycetaceae</taxon>
        <taxon>Streptomyces</taxon>
    </lineage>
</organism>
<gene>
    <name evidence="1" type="ORF">AN218_15360</name>
</gene>
<dbReference type="EMBL" id="LJGW01000258">
    <property type="protein sequence ID" value="OEV10916.1"/>
    <property type="molecule type" value="Genomic_DNA"/>
</dbReference>
<name>A0A1E7L3X7_9ACTN</name>
<dbReference type="RefSeq" id="WP_070017451.1">
    <property type="nucleotide sequence ID" value="NZ_LJGW01000258.1"/>
</dbReference>
<dbReference type="Proteomes" id="UP000176005">
    <property type="component" value="Unassembled WGS sequence"/>
</dbReference>
<accession>A0A1E7L3X7</accession>